<protein>
    <recommendedName>
        <fullName evidence="3">STAS/SEC14 domain-containing protein</fullName>
    </recommendedName>
</protein>
<organism evidence="1 2">
    <name type="scientific">Chryseosolibacter histidini</name>
    <dbReference type="NCBI Taxonomy" id="2782349"/>
    <lineage>
        <taxon>Bacteria</taxon>
        <taxon>Pseudomonadati</taxon>
        <taxon>Bacteroidota</taxon>
        <taxon>Cytophagia</taxon>
        <taxon>Cytophagales</taxon>
        <taxon>Chryseotaleaceae</taxon>
        <taxon>Chryseosolibacter</taxon>
    </lineage>
</organism>
<dbReference type="Proteomes" id="UP001319200">
    <property type="component" value="Unassembled WGS sequence"/>
</dbReference>
<reference evidence="1 2" key="1">
    <citation type="submission" date="2021-05" db="EMBL/GenBank/DDBJ databases">
        <title>A Polyphasic approach of four new species of the genus Ohtaekwangia: Ohtaekwangia histidinii sp. nov., Ohtaekwangia cretensis sp. nov., Ohtaekwangia indiensis sp. nov., Ohtaekwangia reichenbachii sp. nov. from diverse environment.</title>
        <authorList>
            <person name="Octaviana S."/>
        </authorList>
    </citation>
    <scope>NUCLEOTIDE SEQUENCE [LARGE SCALE GENOMIC DNA]</scope>
    <source>
        <strain evidence="1 2">PWU4</strain>
    </source>
</reference>
<accession>A0AAP2GKM6</accession>
<dbReference type="AlphaFoldDB" id="A0AAP2GKM6"/>
<name>A0AAP2GKM6_9BACT</name>
<evidence type="ECO:0008006" key="3">
    <source>
        <dbReference type="Google" id="ProtNLM"/>
    </source>
</evidence>
<evidence type="ECO:0000313" key="1">
    <source>
        <dbReference type="EMBL" id="MBT1699471.1"/>
    </source>
</evidence>
<evidence type="ECO:0000313" key="2">
    <source>
        <dbReference type="Proteomes" id="UP001319200"/>
    </source>
</evidence>
<proteinExistence type="predicted"/>
<gene>
    <name evidence="1" type="ORF">KK083_21415</name>
</gene>
<keyword evidence="2" id="KW-1185">Reference proteome</keyword>
<dbReference type="RefSeq" id="WP_254167453.1">
    <property type="nucleotide sequence ID" value="NZ_JAHESF010000026.1"/>
</dbReference>
<sequence>MNRVNLMQTPYVTIFIDAFNGIVVAKWTGFLTLEEVRAGCGFMTHLFKDLEIKMHMSEHRDLGILSLEVQNYLVRGWFPEIENIGVRKVGAVVANDVFAEATVRRVNSEASNRNLTIRMFTTTEDCVQWLLTP</sequence>
<comment type="caution">
    <text evidence="1">The sequence shown here is derived from an EMBL/GenBank/DDBJ whole genome shotgun (WGS) entry which is preliminary data.</text>
</comment>
<dbReference type="EMBL" id="JAHESF010000026">
    <property type="protein sequence ID" value="MBT1699471.1"/>
    <property type="molecule type" value="Genomic_DNA"/>
</dbReference>